<dbReference type="Proteomes" id="UP000254425">
    <property type="component" value="Chromosome"/>
</dbReference>
<dbReference type="Pfam" id="PF10025">
    <property type="entry name" value="DUF2267"/>
    <property type="match status" value="1"/>
</dbReference>
<evidence type="ECO:0000313" key="2">
    <source>
        <dbReference type="Proteomes" id="UP000254425"/>
    </source>
</evidence>
<gene>
    <name evidence="1" type="ORF">DVA86_31590</name>
</gene>
<dbReference type="EMBL" id="CP031320">
    <property type="protein sequence ID" value="AXK36449.1"/>
    <property type="molecule type" value="Genomic_DNA"/>
</dbReference>
<organism evidence="1 2">
    <name type="scientific">Streptomyces armeniacus</name>
    <dbReference type="NCBI Taxonomy" id="83291"/>
    <lineage>
        <taxon>Bacteria</taxon>
        <taxon>Bacillati</taxon>
        <taxon>Actinomycetota</taxon>
        <taxon>Actinomycetes</taxon>
        <taxon>Kitasatosporales</taxon>
        <taxon>Streptomycetaceae</taxon>
        <taxon>Streptomyces</taxon>
    </lineage>
</organism>
<dbReference type="AlphaFoldDB" id="A0A345XXT3"/>
<name>A0A345XXT3_9ACTN</name>
<dbReference type="InterPro" id="IPR018727">
    <property type="entry name" value="DUF2267"/>
</dbReference>
<dbReference type="RefSeq" id="WP_208883377.1">
    <property type="nucleotide sequence ID" value="NZ_CP031320.1"/>
</dbReference>
<keyword evidence="2" id="KW-1185">Reference proteome</keyword>
<dbReference type="KEGG" id="sarm:DVA86_31590"/>
<evidence type="ECO:0000313" key="1">
    <source>
        <dbReference type="EMBL" id="AXK36449.1"/>
    </source>
</evidence>
<reference evidence="1 2" key="1">
    <citation type="submission" date="2018-07" db="EMBL/GenBank/DDBJ databases">
        <title>Draft genome of the type strain Streptomyces armeniacus ATCC 15676.</title>
        <authorList>
            <person name="Labana P."/>
            <person name="Gosse J.T."/>
            <person name="Boddy C.N."/>
        </authorList>
    </citation>
    <scope>NUCLEOTIDE SEQUENCE [LARGE SCALE GENOMIC DNA]</scope>
    <source>
        <strain evidence="1 2">ATCC 15676</strain>
    </source>
</reference>
<dbReference type="InterPro" id="IPR038282">
    <property type="entry name" value="DUF2267_sf"/>
</dbReference>
<proteinExistence type="predicted"/>
<protein>
    <submittedName>
        <fullName evidence="1">DUF2267 domain-containing protein</fullName>
    </submittedName>
</protein>
<accession>A0A345XXT3</accession>
<sequence length="132" mass="14163">MQWNDLVQQVRTLGQYTTDAEAERVLRTVLSLFGGHVTGDERSELARRLPHEAAALLTAQVPATRPLTARAFVDVTAERLEGATPATARWDVSTVLSTVAVLAGDELADRVLAALPRGYALLFGRAELAPAA</sequence>
<dbReference type="Gene3D" id="1.10.490.110">
    <property type="entry name" value="Uncharacterized conserved protein DUF2267"/>
    <property type="match status" value="1"/>
</dbReference>